<sequence length="620" mass="68651">MRVSYLVAGLLSLASAAFALDDGVKIDAYHIPKECPLRSHNGDKLSMHYTGTLEKDGKKFDSSRDRNQPFDFTIGSGQVIKGWEQGLLDMCVGEKRKLTISPNFGYGERGFPPVIPGGSTLVFDVELLGIKNREKSELVKIPRPTMNGLDSDYDVFIAGSGPLGATYARQILEYHKSARVLMVEVGAQESPVIGMNLKNAAKYQRDLDAFSAVQPMSIPPASGFIPELQGDAWSQPGTRSSIASPYNPDQDHTLSIVNGVTRTVGGMATHWTCCCPDPHDDELVQCPIERSTMRKHLQRGRELMNVRTDQFETSVRHQLVKKALTDAYKHREIPNRFKLLSECLVVKFETDTDAPGKIKSALVRDLRTGKEKYIESKVFVAACGTICTPQLLWNSGIRHKALGHYLTGHSNSFCQVVLRKTLIDQLRSNNQNAKTDLADDIPIPLNDLKPRIGIFSIIPIPYPIPPRRVLLWKFQESNHISFSTHDRFGRPNTDIYGMPQPTFHFRTTARDEELAQRMMKEMCEAANVLDSYPPSAPPHFIPRGIHGHTTGTTRVGNDPNTSVADKNSRVRTPVGDTVYDNLWIGGAGYIPDATACNPTLTADVYAIQGAEDVIQVLGGI</sequence>
<dbReference type="PROSITE" id="PS50059">
    <property type="entry name" value="FKBP_PPIASE"/>
    <property type="match status" value="1"/>
</dbReference>
<comment type="cofactor">
    <cofactor evidence="2">
        <name>FAD</name>
        <dbReference type="ChEBI" id="CHEBI:57692"/>
    </cofactor>
</comment>
<evidence type="ECO:0000313" key="14">
    <source>
        <dbReference type="Proteomes" id="UP000044841"/>
    </source>
</evidence>
<dbReference type="SUPFAM" id="SSF51905">
    <property type="entry name" value="FAD/NAD(P)-binding domain"/>
    <property type="match status" value="1"/>
</dbReference>
<dbReference type="AlphaFoldDB" id="A0A0K6GAC7"/>
<dbReference type="Pfam" id="PF00732">
    <property type="entry name" value="GMC_oxred_N"/>
    <property type="match status" value="1"/>
</dbReference>
<evidence type="ECO:0000256" key="4">
    <source>
        <dbReference type="ARBA" id="ARBA00013194"/>
    </source>
</evidence>
<keyword evidence="7" id="KW-0560">Oxidoreductase</keyword>
<evidence type="ECO:0000256" key="3">
    <source>
        <dbReference type="ARBA" id="ARBA00010790"/>
    </source>
</evidence>
<keyword evidence="14" id="KW-1185">Reference proteome</keyword>
<dbReference type="Gene3D" id="3.50.50.60">
    <property type="entry name" value="FAD/NAD(P)-binding domain"/>
    <property type="match status" value="2"/>
</dbReference>
<dbReference type="SUPFAM" id="SSF54373">
    <property type="entry name" value="FAD-linked reductases, C-terminal domain"/>
    <property type="match status" value="1"/>
</dbReference>
<protein>
    <recommendedName>
        <fullName evidence="4 10">peptidylprolyl isomerase</fullName>
        <ecNumber evidence="4 10">5.2.1.8</ecNumber>
    </recommendedName>
</protein>
<dbReference type="EC" id="5.2.1.8" evidence="4 10"/>
<dbReference type="Pfam" id="PF05199">
    <property type="entry name" value="GMC_oxred_C"/>
    <property type="match status" value="1"/>
</dbReference>
<dbReference type="EMBL" id="CYGV01001533">
    <property type="protein sequence ID" value="CUA75334.1"/>
    <property type="molecule type" value="Genomic_DNA"/>
</dbReference>
<dbReference type="FunFam" id="3.10.50.40:FF:000006">
    <property type="entry name" value="Peptidyl-prolyl cis-trans isomerase"/>
    <property type="match status" value="1"/>
</dbReference>
<keyword evidence="8 10" id="KW-0697">Rotamase</keyword>
<dbReference type="SUPFAM" id="SSF54534">
    <property type="entry name" value="FKBP-like"/>
    <property type="match status" value="1"/>
</dbReference>
<evidence type="ECO:0000256" key="10">
    <source>
        <dbReference type="PROSITE-ProRule" id="PRU00277"/>
    </source>
</evidence>
<evidence type="ECO:0000256" key="6">
    <source>
        <dbReference type="ARBA" id="ARBA00022827"/>
    </source>
</evidence>
<dbReference type="GO" id="GO:0016614">
    <property type="term" value="F:oxidoreductase activity, acting on CH-OH group of donors"/>
    <property type="evidence" value="ECO:0007669"/>
    <property type="project" value="InterPro"/>
</dbReference>
<keyword evidence="11" id="KW-0732">Signal</keyword>
<evidence type="ECO:0000256" key="5">
    <source>
        <dbReference type="ARBA" id="ARBA00022630"/>
    </source>
</evidence>
<evidence type="ECO:0000256" key="8">
    <source>
        <dbReference type="ARBA" id="ARBA00023110"/>
    </source>
</evidence>
<dbReference type="GO" id="GO:0003755">
    <property type="term" value="F:peptidyl-prolyl cis-trans isomerase activity"/>
    <property type="evidence" value="ECO:0007669"/>
    <property type="project" value="UniProtKB-KW"/>
</dbReference>
<dbReference type="InterPro" id="IPR046357">
    <property type="entry name" value="PPIase_dom_sf"/>
</dbReference>
<feature type="signal peptide" evidence="11">
    <location>
        <begin position="1"/>
        <end position="19"/>
    </location>
</feature>
<evidence type="ECO:0000259" key="12">
    <source>
        <dbReference type="PROSITE" id="PS50059"/>
    </source>
</evidence>
<dbReference type="Pfam" id="PF00254">
    <property type="entry name" value="FKBP_C"/>
    <property type="match status" value="1"/>
</dbReference>
<dbReference type="PANTHER" id="PTHR42784:SF1">
    <property type="entry name" value="PYRANOSE 2-OXIDASE"/>
    <property type="match status" value="1"/>
</dbReference>
<keyword evidence="6" id="KW-0274">FAD</keyword>
<comment type="similarity">
    <text evidence="3">Belongs to the GMC oxidoreductase family.</text>
</comment>
<dbReference type="InterPro" id="IPR007867">
    <property type="entry name" value="GMC_OxRtase_C"/>
</dbReference>
<dbReference type="Proteomes" id="UP000044841">
    <property type="component" value="Unassembled WGS sequence"/>
</dbReference>
<evidence type="ECO:0000256" key="7">
    <source>
        <dbReference type="ARBA" id="ARBA00023002"/>
    </source>
</evidence>
<dbReference type="InterPro" id="IPR051473">
    <property type="entry name" value="P2Ox-like"/>
</dbReference>
<dbReference type="Gene3D" id="3.10.50.40">
    <property type="match status" value="1"/>
</dbReference>
<dbReference type="GO" id="GO:0050660">
    <property type="term" value="F:flavin adenine dinucleotide binding"/>
    <property type="evidence" value="ECO:0007669"/>
    <property type="project" value="InterPro"/>
</dbReference>
<accession>A0A0K6GAC7</accession>
<feature type="domain" description="PPIase FKBP-type" evidence="12">
    <location>
        <begin position="42"/>
        <end position="131"/>
    </location>
</feature>
<organism evidence="13 14">
    <name type="scientific">Rhizoctonia solani</name>
    <dbReference type="NCBI Taxonomy" id="456999"/>
    <lineage>
        <taxon>Eukaryota</taxon>
        <taxon>Fungi</taxon>
        <taxon>Dikarya</taxon>
        <taxon>Basidiomycota</taxon>
        <taxon>Agaricomycotina</taxon>
        <taxon>Agaricomycetes</taxon>
        <taxon>Cantharellales</taxon>
        <taxon>Ceratobasidiaceae</taxon>
        <taxon>Rhizoctonia</taxon>
    </lineage>
</organism>
<proteinExistence type="inferred from homology"/>
<reference evidence="13 14" key="1">
    <citation type="submission" date="2015-07" db="EMBL/GenBank/DDBJ databases">
        <authorList>
            <person name="Noorani M."/>
        </authorList>
    </citation>
    <scope>NUCLEOTIDE SEQUENCE [LARGE SCALE GENOMIC DNA]</scope>
    <source>
        <strain evidence="13">BBA 69670</strain>
    </source>
</reference>
<evidence type="ECO:0000256" key="11">
    <source>
        <dbReference type="SAM" id="SignalP"/>
    </source>
</evidence>
<keyword evidence="9 10" id="KW-0413">Isomerase</keyword>
<evidence type="ECO:0000256" key="9">
    <source>
        <dbReference type="ARBA" id="ARBA00023235"/>
    </source>
</evidence>
<feature type="chain" id="PRO_5005503113" description="peptidylprolyl isomerase" evidence="11">
    <location>
        <begin position="20"/>
        <end position="620"/>
    </location>
</feature>
<evidence type="ECO:0000256" key="1">
    <source>
        <dbReference type="ARBA" id="ARBA00000971"/>
    </source>
</evidence>
<comment type="catalytic activity">
    <reaction evidence="1 10">
        <text>[protein]-peptidylproline (omega=180) = [protein]-peptidylproline (omega=0)</text>
        <dbReference type="Rhea" id="RHEA:16237"/>
        <dbReference type="Rhea" id="RHEA-COMP:10747"/>
        <dbReference type="Rhea" id="RHEA-COMP:10748"/>
        <dbReference type="ChEBI" id="CHEBI:83833"/>
        <dbReference type="ChEBI" id="CHEBI:83834"/>
        <dbReference type="EC" id="5.2.1.8"/>
    </reaction>
</comment>
<evidence type="ECO:0000256" key="2">
    <source>
        <dbReference type="ARBA" id="ARBA00001974"/>
    </source>
</evidence>
<dbReference type="InterPro" id="IPR001179">
    <property type="entry name" value="PPIase_FKBP_dom"/>
</dbReference>
<dbReference type="PANTHER" id="PTHR42784">
    <property type="entry name" value="PYRANOSE 2-OXIDASE"/>
    <property type="match status" value="1"/>
</dbReference>
<keyword evidence="5" id="KW-0285">Flavoprotein</keyword>
<name>A0A0K6GAC7_9AGAM</name>
<evidence type="ECO:0000313" key="13">
    <source>
        <dbReference type="EMBL" id="CUA75334.1"/>
    </source>
</evidence>
<dbReference type="InterPro" id="IPR036188">
    <property type="entry name" value="FAD/NAD-bd_sf"/>
</dbReference>
<gene>
    <name evidence="13" type="ORF">RSOLAG22IIIB_11672</name>
</gene>
<dbReference type="InterPro" id="IPR000172">
    <property type="entry name" value="GMC_OxRdtase_N"/>
</dbReference>